<dbReference type="InterPro" id="IPR013083">
    <property type="entry name" value="Znf_RING/FYVE/PHD"/>
</dbReference>
<dbReference type="EC" id="2.3.2.27" evidence="6"/>
<feature type="domain" description="RING-type" evidence="8">
    <location>
        <begin position="135"/>
        <end position="175"/>
    </location>
</feature>
<dbReference type="Proteomes" id="UP000327013">
    <property type="component" value="Chromosome 4"/>
</dbReference>
<dbReference type="EMBL" id="CM017324">
    <property type="protein sequence ID" value="KAE8038147.1"/>
    <property type="molecule type" value="Genomic_DNA"/>
</dbReference>
<keyword evidence="3 6" id="KW-0808">Transferase</keyword>
<evidence type="ECO:0000256" key="6">
    <source>
        <dbReference type="RuleBase" id="RU369090"/>
    </source>
</evidence>
<feature type="region of interest" description="Disordered" evidence="7">
    <location>
        <begin position="85"/>
        <end position="105"/>
    </location>
</feature>
<keyword evidence="6" id="KW-0862">Zinc</keyword>
<comment type="function">
    <text evidence="6">E3 ubiquitin-protein ligase.</text>
</comment>
<dbReference type="GO" id="GO:0016567">
    <property type="term" value="P:protein ubiquitination"/>
    <property type="evidence" value="ECO:0007669"/>
    <property type="project" value="UniProtKB-UniPathway"/>
</dbReference>
<organism evidence="9 10">
    <name type="scientific">Carpinus fangiana</name>
    <dbReference type="NCBI Taxonomy" id="176857"/>
    <lineage>
        <taxon>Eukaryota</taxon>
        <taxon>Viridiplantae</taxon>
        <taxon>Streptophyta</taxon>
        <taxon>Embryophyta</taxon>
        <taxon>Tracheophyta</taxon>
        <taxon>Spermatophyta</taxon>
        <taxon>Magnoliopsida</taxon>
        <taxon>eudicotyledons</taxon>
        <taxon>Gunneridae</taxon>
        <taxon>Pentapetalae</taxon>
        <taxon>rosids</taxon>
        <taxon>fabids</taxon>
        <taxon>Fagales</taxon>
        <taxon>Betulaceae</taxon>
        <taxon>Carpinus</taxon>
    </lineage>
</organism>
<feature type="region of interest" description="Disordered" evidence="7">
    <location>
        <begin position="402"/>
        <end position="434"/>
    </location>
</feature>
<evidence type="ECO:0000256" key="3">
    <source>
        <dbReference type="ARBA" id="ARBA00022679"/>
    </source>
</evidence>
<comment type="pathway">
    <text evidence="2 6">Protein modification; protein ubiquitination.</text>
</comment>
<name>A0A660KP08_9ROSI</name>
<comment type="domain">
    <text evidence="6">The RING-type zinc finger domain is responsible for E3 ligase activity.</text>
</comment>
<evidence type="ECO:0000256" key="5">
    <source>
        <dbReference type="PROSITE-ProRule" id="PRU00175"/>
    </source>
</evidence>
<dbReference type="SMART" id="SM00184">
    <property type="entry name" value="RING"/>
    <property type="match status" value="1"/>
</dbReference>
<dbReference type="EMBL" id="CM017324">
    <property type="protein sequence ID" value="KAE8038148.1"/>
    <property type="molecule type" value="Genomic_DNA"/>
</dbReference>
<dbReference type="GO" id="GO:0008270">
    <property type="term" value="F:zinc ion binding"/>
    <property type="evidence" value="ECO:0007669"/>
    <property type="project" value="UniProtKB-KW"/>
</dbReference>
<protein>
    <recommendedName>
        <fullName evidence="6">E3 ubiquitin-protein ligase RMA</fullName>
        <ecNumber evidence="6">2.3.2.27</ecNumber>
    </recommendedName>
    <alternativeName>
        <fullName evidence="6">Protein RING membrane-anchor</fullName>
    </alternativeName>
    <alternativeName>
        <fullName evidence="6">RING-type E3 ubiquitin transferase RMA</fullName>
    </alternativeName>
</protein>
<gene>
    <name evidence="9" type="ORF">FH972_010685</name>
</gene>
<keyword evidence="6" id="KW-0256">Endoplasmic reticulum</keyword>
<dbReference type="PANTHER" id="PTHR12313">
    <property type="entry name" value="E3 UBIQUITIN-PROTEIN LIGASE RNF5-RELATED"/>
    <property type="match status" value="1"/>
</dbReference>
<dbReference type="Gene3D" id="3.30.40.10">
    <property type="entry name" value="Zinc/RING finger domain, C3HC4 (zinc finger)"/>
    <property type="match status" value="1"/>
</dbReference>
<evidence type="ECO:0000313" key="10">
    <source>
        <dbReference type="Proteomes" id="UP000327013"/>
    </source>
</evidence>
<evidence type="ECO:0000256" key="4">
    <source>
        <dbReference type="ARBA" id="ARBA00022786"/>
    </source>
</evidence>
<dbReference type="AlphaFoldDB" id="A0A660KP08"/>
<evidence type="ECO:0000256" key="7">
    <source>
        <dbReference type="SAM" id="MobiDB-lite"/>
    </source>
</evidence>
<dbReference type="GO" id="GO:0005789">
    <property type="term" value="C:endoplasmic reticulum membrane"/>
    <property type="evidence" value="ECO:0007669"/>
    <property type="project" value="UniProtKB-SubCell"/>
</dbReference>
<dbReference type="Pfam" id="PF14634">
    <property type="entry name" value="zf-RING_5"/>
    <property type="match status" value="1"/>
</dbReference>
<evidence type="ECO:0000259" key="8">
    <source>
        <dbReference type="PROSITE" id="PS50089"/>
    </source>
</evidence>
<keyword evidence="10" id="KW-1185">Reference proteome</keyword>
<proteinExistence type="predicted"/>
<dbReference type="PROSITE" id="PS50089">
    <property type="entry name" value="ZF_RING_2"/>
    <property type="match status" value="1"/>
</dbReference>
<keyword evidence="5 6" id="KW-0863">Zinc-finger</keyword>
<accession>A0A660KP08</accession>
<reference evidence="9 10" key="1">
    <citation type="submission" date="2019-06" db="EMBL/GenBank/DDBJ databases">
        <title>A chromosomal-level reference genome of Carpinus fangiana (Coryloideae, Betulaceae).</title>
        <authorList>
            <person name="Yang X."/>
            <person name="Wang Z."/>
            <person name="Zhang L."/>
            <person name="Hao G."/>
            <person name="Liu J."/>
            <person name="Yang Y."/>
        </authorList>
    </citation>
    <scope>NUCLEOTIDE SEQUENCE [LARGE SCALE GENOMIC DNA]</scope>
    <source>
        <strain evidence="9">Cfa_2016G</strain>
        <tissue evidence="9">Leaf</tissue>
    </source>
</reference>
<dbReference type="GO" id="GO:0061630">
    <property type="term" value="F:ubiquitin protein ligase activity"/>
    <property type="evidence" value="ECO:0007669"/>
    <property type="project" value="UniProtKB-UniRule"/>
</dbReference>
<evidence type="ECO:0000256" key="1">
    <source>
        <dbReference type="ARBA" id="ARBA00000900"/>
    </source>
</evidence>
<evidence type="ECO:0000256" key="2">
    <source>
        <dbReference type="ARBA" id="ARBA00004906"/>
    </source>
</evidence>
<keyword evidence="6" id="KW-0479">Metal-binding</keyword>
<dbReference type="GO" id="GO:0006511">
    <property type="term" value="P:ubiquitin-dependent protein catabolic process"/>
    <property type="evidence" value="ECO:0007669"/>
    <property type="project" value="UniProtKB-UniRule"/>
</dbReference>
<dbReference type="InterPro" id="IPR045103">
    <property type="entry name" value="RNF5/RNF185-like"/>
</dbReference>
<dbReference type="UniPathway" id="UPA00143"/>
<comment type="subcellular location">
    <subcellularLocation>
        <location evidence="6">Endoplasmic reticulum membrane</location>
        <topology evidence="6">Single-pass type IV membrane protein</topology>
    </subcellularLocation>
</comment>
<feature type="compositionally biased region" description="Basic and acidic residues" evidence="7">
    <location>
        <begin position="410"/>
        <end position="427"/>
    </location>
</feature>
<comment type="catalytic activity">
    <reaction evidence="1 6">
        <text>S-ubiquitinyl-[E2 ubiquitin-conjugating enzyme]-L-cysteine + [acceptor protein]-L-lysine = [E2 ubiquitin-conjugating enzyme]-L-cysteine + N(6)-ubiquitinyl-[acceptor protein]-L-lysine.</text>
        <dbReference type="EC" id="2.3.2.27"/>
    </reaction>
</comment>
<dbReference type="OrthoDB" id="6270329at2759"/>
<evidence type="ECO:0000313" key="9">
    <source>
        <dbReference type="EMBL" id="KAE8038147.1"/>
    </source>
</evidence>
<keyword evidence="4 6" id="KW-0833">Ubl conjugation pathway</keyword>
<sequence length="434" mass="48179">MDNNMMEEIINLDLNQEPLDEPHGSELRLDSIVNELATAHERIEERIRQLEAVTARARHRQRWRQGQAPPQTDSSAEAMVQHAGRLHNTDDGNTAQERRVGSGKTSKTGSLFLIAKALGMDTDAKKAGSGGLFDCNICLEMARDPILTCCGHLFCWPCFYQLSYVDSHAKECPVCGGEVTDTSIIPVYGNGSGDSPLKSELKEIGLKVPPRPYAHRVESMRQQFRGRGVSSSVEERIQSIVNIMGERMQAQDLDRPRIMGERTNFSVNRYRTSQVLPSTETESSQQHRSLQVSRLLLQGAASVSSLSSALMDSAERLVEELEAYIHSYHTRGGHEQAPSVDNRDSFSSIYAVIQPEIQSPDTAAEINSIVSPSFSSFRTDIDAPAVNLENQTMDNAIEINLTTSPSSSRTRTDVPRVSDLESGVSHEARRRRLR</sequence>
<dbReference type="InterPro" id="IPR001841">
    <property type="entry name" value="Znf_RING"/>
</dbReference>
<feature type="region of interest" description="Disordered" evidence="7">
    <location>
        <begin position="59"/>
        <end position="78"/>
    </location>
</feature>
<dbReference type="SUPFAM" id="SSF57850">
    <property type="entry name" value="RING/U-box"/>
    <property type="match status" value="1"/>
</dbReference>